<dbReference type="InterPro" id="IPR011047">
    <property type="entry name" value="Quinoprotein_ADH-like_sf"/>
</dbReference>
<evidence type="ECO:0000313" key="5">
    <source>
        <dbReference type="WBParaSite" id="EEL_0000491601-mRNA-1"/>
    </source>
</evidence>
<dbReference type="InterPro" id="IPR001680">
    <property type="entry name" value="WD40_rpt"/>
</dbReference>
<dbReference type="GO" id="GO:0005737">
    <property type="term" value="C:cytoplasm"/>
    <property type="evidence" value="ECO:0007669"/>
    <property type="project" value="TreeGrafter"/>
</dbReference>
<dbReference type="SUPFAM" id="SSF50998">
    <property type="entry name" value="Quinoprotein alcohol dehydrogenase-like"/>
    <property type="match status" value="1"/>
</dbReference>
<evidence type="ECO:0000313" key="4">
    <source>
        <dbReference type="Proteomes" id="UP000050640"/>
    </source>
</evidence>
<proteinExistence type="predicted"/>
<dbReference type="InterPro" id="IPR015943">
    <property type="entry name" value="WD40/YVTN_repeat-like_dom_sf"/>
</dbReference>
<feature type="repeat" description="WD" evidence="3">
    <location>
        <begin position="513"/>
        <end position="560"/>
    </location>
</feature>
<keyword evidence="1 3" id="KW-0853">WD repeat</keyword>
<name>A0A0R3RSS2_9BILA</name>
<dbReference type="PANTHER" id="PTHR44099:SF4">
    <property type="entry name" value="RABCONNECTIN-3B, ISOFORM A"/>
    <property type="match status" value="1"/>
</dbReference>
<keyword evidence="2" id="KW-0677">Repeat</keyword>
<protein>
    <submittedName>
        <fullName evidence="5">WD_REPEATS_REGION domain-containing protein</fullName>
    </submittedName>
</protein>
<dbReference type="Pfam" id="PF00400">
    <property type="entry name" value="WD40"/>
    <property type="match status" value="4"/>
</dbReference>
<dbReference type="Proteomes" id="UP000050640">
    <property type="component" value="Unplaced"/>
</dbReference>
<evidence type="ECO:0000256" key="3">
    <source>
        <dbReference type="PROSITE-ProRule" id="PRU00221"/>
    </source>
</evidence>
<keyword evidence="4" id="KW-1185">Reference proteome</keyword>
<dbReference type="Gene3D" id="2.130.10.10">
    <property type="entry name" value="YVTN repeat-like/Quinoprotein amine dehydrogenase"/>
    <property type="match status" value="4"/>
</dbReference>
<dbReference type="PANTHER" id="PTHR44099">
    <property type="entry name" value="RABCONNECTIN-3B, ISOFORM A"/>
    <property type="match status" value="1"/>
</dbReference>
<accession>A0A0R3RSS2</accession>
<dbReference type="PROSITE" id="PS50082">
    <property type="entry name" value="WD_REPEATS_2"/>
    <property type="match status" value="2"/>
</dbReference>
<evidence type="ECO:0000256" key="2">
    <source>
        <dbReference type="ARBA" id="ARBA00022737"/>
    </source>
</evidence>
<dbReference type="SMART" id="SM00320">
    <property type="entry name" value="WD40"/>
    <property type="match status" value="6"/>
</dbReference>
<reference evidence="5" key="1">
    <citation type="submission" date="2017-02" db="UniProtKB">
        <authorList>
            <consortium name="WormBaseParasite"/>
        </authorList>
    </citation>
    <scope>IDENTIFICATION</scope>
</reference>
<dbReference type="STRING" id="1147741.A0A0R3RSS2"/>
<dbReference type="InterPro" id="IPR049916">
    <property type="entry name" value="WDR72-like"/>
</dbReference>
<dbReference type="PROSITE" id="PS00678">
    <property type="entry name" value="WD_REPEATS_1"/>
    <property type="match status" value="2"/>
</dbReference>
<sequence length="1378" mass="152435">MIVCNVICNEPGSRKSVIELICKIYDVCKFAMNSWQLYTYCFMVPYIHLDVLQRLCVHMYGLKKKANKPRFRTMTATPQSSLAVAVALWGRKPPEHHINCLQCFKNGAVVITGADDGTLVLWEICDGNLQAQMMLLGHEAPITALSATDTTQNLTRFVSASADGQLTLWDSTDGRSIDNTFMAHVHRKIVPYHLTSGSFRLCGLYCIGDYAEVVVIDPQDMNVLFTLNSRVEPDWIAAFTIINHPSKQDAVLGMTTYGMVKVWILSDLDKKVGLKELPIYETESRNVEINEVCSISWHPSSPSIFLVFNSGSWQVFQLADLNRLVLYFSEEQICDGKLLSDERSAIACADGSVYIYQLPRSLLSYGSGSKAEMEGHNDPTLLMILQSKAPPNLRSAHVVFCMSAPHLIWRGDSESNITLWELDEILQTQSKQVIFEQPKLETSMRCQWNSLENSPPCIYDGEDGCEITATHYVSSQGRLLIGRGDGAIILMYGCDAISKQLLTKSEELNCRHLYGHTAAVTCFLYPHEEHPRYDQQILLSGSSDFSVIIWNLNTGSKLYRFCVQGGPILRMLIPPETCNPRVLHTICSVAGDNSAALLSLKENKCLLLASRQLFPIVDVKWRPLDNFLLLKCEDETVYVWQMDTASLERIVNGQMAEEILVACSEQVGVAEIDDEAGASQAVQMFRALRNKNILVACFLMKQIAIGNRDGKVASTAEKVLELPPPMNIQAMTKAPNSPHLIYFNVDSLIAGLLVLENELSSGENVENKSLSTILMGKQQSDSRSTVAKISWQTGSNLHLDVAKLCMSLLYAWTLDADLDEVCLKKLRLVKPSVPLSFGVESRQGHLVVYMPTGKFSNGTSFDNFASSIRWTTGSSLTTAHLLAVIALANTLMSLHGASFDIAKRNILMRSASLRSSGAESHENDLQLKQGWSLIAALHCCLLPDLIKPKSIYCPPRIELLAKRWQDRCLEVRMAAQALLTRELTRLSINGRKRLVESWSAFLPTLLDPTLSIFGTRTLTASANTALGTTIAPQPPPIPHRKGEKALPDPTLYVDIKLSREAGVQQIRRNQATSLILLGVIGAEFPDEMSKLDISRATAQSLLELLIAPPTTLLPFHSPLRRAAVDLIGRGFSVWQPHLDITKLLLILLELANSSDKQSADTTAAILSPSVDVCHTARHALSLIATSRPPAVITALSKEVARYNSVAQHQTIQHSTSSPLLKCRAEVLRIMELLSEKEYTNVADLMIPVGDILVHCLDASLLKHKSLSEIFPPITRAAKAQTLQAHKGAVTAVAFSEDGKFLATYGAEEAKLSFWQTSQTFLGMGQSQLKCVKSQSAPGIFPVLSPSGTHQPFRARLVWISLKSVTLMLPNSKEFRFSF</sequence>
<dbReference type="WBParaSite" id="EEL_0000491601-mRNA-1">
    <property type="protein sequence ID" value="EEL_0000491601-mRNA-1"/>
    <property type="gene ID" value="EEL_0000491601"/>
</dbReference>
<evidence type="ECO:0000256" key="1">
    <source>
        <dbReference type="ARBA" id="ARBA00022574"/>
    </source>
</evidence>
<organism evidence="4 5">
    <name type="scientific">Elaeophora elaphi</name>
    <dbReference type="NCBI Taxonomy" id="1147741"/>
    <lineage>
        <taxon>Eukaryota</taxon>
        <taxon>Metazoa</taxon>
        <taxon>Ecdysozoa</taxon>
        <taxon>Nematoda</taxon>
        <taxon>Chromadorea</taxon>
        <taxon>Rhabditida</taxon>
        <taxon>Spirurina</taxon>
        <taxon>Spiruromorpha</taxon>
        <taxon>Filarioidea</taxon>
        <taxon>Onchocercidae</taxon>
        <taxon>Elaeophora</taxon>
    </lineage>
</organism>
<feature type="repeat" description="WD" evidence="3">
    <location>
        <begin position="135"/>
        <end position="179"/>
    </location>
</feature>
<dbReference type="InterPro" id="IPR019775">
    <property type="entry name" value="WD40_repeat_CS"/>
</dbReference>